<dbReference type="OrthoDB" id="4426455at2"/>
<evidence type="ECO:0000256" key="1">
    <source>
        <dbReference type="SAM" id="MobiDB-lite"/>
    </source>
</evidence>
<feature type="compositionally biased region" description="Polar residues" evidence="1">
    <location>
        <begin position="1058"/>
        <end position="1068"/>
    </location>
</feature>
<evidence type="ECO:0000256" key="2">
    <source>
        <dbReference type="SAM" id="SignalP"/>
    </source>
</evidence>
<dbReference type="PROSITE" id="PS50268">
    <property type="entry name" value="CADHERIN_2"/>
    <property type="match status" value="1"/>
</dbReference>
<dbReference type="NCBIfam" id="NF038186">
    <property type="entry name" value="YPDG_rpt"/>
    <property type="match status" value="15"/>
</dbReference>
<feature type="domain" description="Cadherin" evidence="3">
    <location>
        <begin position="1000"/>
        <end position="1055"/>
    </location>
</feature>
<dbReference type="RefSeq" id="WP_092149554.1">
    <property type="nucleotide sequence ID" value="NZ_LT629700.1"/>
</dbReference>
<feature type="signal peptide" evidence="2">
    <location>
        <begin position="1"/>
        <end position="21"/>
    </location>
</feature>
<feature type="chain" id="PRO_5039054693" evidence="2">
    <location>
        <begin position="22"/>
        <end position="2270"/>
    </location>
</feature>
<dbReference type="GO" id="GO:0005509">
    <property type="term" value="F:calcium ion binding"/>
    <property type="evidence" value="ECO:0007669"/>
    <property type="project" value="InterPro"/>
</dbReference>
<name>A0A1G9NEN8_9CORY</name>
<feature type="region of interest" description="Disordered" evidence="1">
    <location>
        <begin position="1058"/>
        <end position="1094"/>
    </location>
</feature>
<keyword evidence="2" id="KW-0732">Signal</keyword>
<dbReference type="Pfam" id="PF18957">
    <property type="entry name" value="RibLong"/>
    <property type="match status" value="19"/>
</dbReference>
<feature type="region of interest" description="Disordered" evidence="1">
    <location>
        <begin position="390"/>
        <end position="455"/>
    </location>
</feature>
<dbReference type="InterPro" id="IPR012706">
    <property type="entry name" value="Rib_alpha_Esp_rpt"/>
</dbReference>
<accession>A0A1G9NEN8</accession>
<dbReference type="GO" id="GO:0005975">
    <property type="term" value="P:carbohydrate metabolic process"/>
    <property type="evidence" value="ECO:0007669"/>
    <property type="project" value="UniProtKB-ARBA"/>
</dbReference>
<dbReference type="InterPro" id="IPR044055">
    <property type="entry name" value="RibLong"/>
</dbReference>
<dbReference type="GO" id="GO:0007156">
    <property type="term" value="P:homophilic cell adhesion via plasma membrane adhesion molecules"/>
    <property type="evidence" value="ECO:0007669"/>
    <property type="project" value="InterPro"/>
</dbReference>
<dbReference type="Proteomes" id="UP000199350">
    <property type="component" value="Chromosome I"/>
</dbReference>
<dbReference type="NCBIfam" id="TIGR02331">
    <property type="entry name" value="rib_alpha"/>
    <property type="match status" value="4"/>
</dbReference>
<feature type="compositionally biased region" description="Polar residues" evidence="1">
    <location>
        <begin position="959"/>
        <end position="979"/>
    </location>
</feature>
<dbReference type="GO" id="GO:0016020">
    <property type="term" value="C:membrane"/>
    <property type="evidence" value="ECO:0007669"/>
    <property type="project" value="InterPro"/>
</dbReference>
<feature type="region of interest" description="Disordered" evidence="1">
    <location>
        <begin position="959"/>
        <end position="984"/>
    </location>
</feature>
<gene>
    <name evidence="4" type="ORF">SAMN04488535_0991</name>
</gene>
<dbReference type="InterPro" id="IPR002126">
    <property type="entry name" value="Cadherin-like_dom"/>
</dbReference>
<dbReference type="Gene3D" id="2.60.40.10">
    <property type="entry name" value="Immunoglobulins"/>
    <property type="match status" value="6"/>
</dbReference>
<evidence type="ECO:0000313" key="4">
    <source>
        <dbReference type="EMBL" id="SDL85008.1"/>
    </source>
</evidence>
<keyword evidence="5" id="KW-1185">Reference proteome</keyword>
<feature type="region of interest" description="Disordered" evidence="1">
    <location>
        <begin position="2177"/>
        <end position="2196"/>
    </location>
</feature>
<protein>
    <submittedName>
        <fullName evidence="4">Rib/alpha/Esp surface antigen repeat-containing protein</fullName>
    </submittedName>
</protein>
<dbReference type="STRING" id="38302.SAMN04488535_0991"/>
<reference evidence="5" key="1">
    <citation type="submission" date="2016-10" db="EMBL/GenBank/DDBJ databases">
        <authorList>
            <person name="Varghese N."/>
            <person name="Submissions S."/>
        </authorList>
    </citation>
    <scope>NUCLEOTIDE SEQUENCE [LARGE SCALE GENOMIC DNA]</scope>
    <source>
        <strain evidence="5">DSM 20632</strain>
    </source>
</reference>
<evidence type="ECO:0000259" key="3">
    <source>
        <dbReference type="PROSITE" id="PS50268"/>
    </source>
</evidence>
<evidence type="ECO:0000313" key="5">
    <source>
        <dbReference type="Proteomes" id="UP000199350"/>
    </source>
</evidence>
<dbReference type="Pfam" id="PF05345">
    <property type="entry name" value="He_PIG"/>
    <property type="match status" value="1"/>
</dbReference>
<dbReference type="InterPro" id="IPR013783">
    <property type="entry name" value="Ig-like_fold"/>
</dbReference>
<sequence length="2270" mass="228093">MSRSTVPALAVAIALSGSALAVPALLPTTPFLPGAQAQTLPAGANPTELNKVASTLNIPAPADASDAMTITANPTGEPGRGVCSVNMWAQSYSQPAGANGSVSDVFRPFQVTPASANAEYADGTAEGGVLVSQPSTDGAAQDPRLPDGLSLISTMGGTALTLDGWSSAATGATTTMTSRMRLYTEYAMDNIDIAWRLDPKFTPKVTAPQTFGNVMAFFSFPGYTNNGQTLTLTWERGADGTYYARVRGSLPARTQAMASIAGTVPSSTWLADPTFDNTAALTSTYSTLNCGLPLDRGTYNPGYQAVSVAQGATAEAPTPLDANQAALPPGTRFSATADTPGWVTVNADGSLSVSPGFALQPGDYTVPVLVEYPDGSSEIIAASVTVTPSTATSTDVNGMTPSATQGVTTTTGPQTDAAGNTLPSETTYEPGPKKPSWVTVNPDGGLTVTPPANADPGDYTFDVAITYPDGSTDTVTHTVTVVTSQSNTFAPELETRSVDWGATATIPAPADPAQGALPDGTTFTEGADFPDWATLNPDGSITVSPDNTVPDQGYTLEVVANYPDGTSDTITTTVQVNNPDLPTYQIADARQSGTAATEAPLNADGTPLTNVTGFALGDGAPAGASIDPSSGVVTWAVPADQPVGSVTVPVVVTYTDGGTSATYAVFDVTESDANLNQVDDKTATVVQGQPYTLPPFARFDGSPLTDVKSFAFAAGTPDWVAVDSAGVVTLKPPFDAAVGTNTYTVTVTYADGTTDTAVLNLTVAPSQATRLGLEGGRVETVVQGQVDNARPLTDAAGDPLPTGTTFTLGDAPAWASISDTGELVLTPPADADTTDYPVVVTATFPDGSTAETTVIALVAPSLATSTSPAYGDPVPVRQDGTATVAAPTVDGAPLPEGSIVFEGPDFPAWATLNADGSITLAPGADVAEGTYEMPVVVRYPDGSTDTITAQVTVQLNDANATDPTYQDGSVRQGGTTTLPAPSPVPAGTTFAAGEGTPPWVTVNSDGSITAAPPLDAEVREYTFPVTVTYADGTADTIAATVSVTAADTSLHAPVYQTKNAPQGQTTTVPAPRDPNGDEEPAGTTYAAGSDTPTWVTVNPDGSLTLRPDTSVQPGPVTFGIEVAYADGSTDTAPVTVNVVNPNEPVYPAGDATQGQTYVSEPPTNASGAPLPAGTLFSLGAGAPATATIDPATGVVTWPVRSDQPVGAATIPVVVAYPDRTTAQLSVVVNVVASGASRFDPTYETTPVTQGATATVATPVDPVAGALPENTEFAAGEGAPSWATVNPDGTIAINAPADLPTGTYTVPVTVTYPDGSTETVNAPVTVTQNQAGQLNPVYSPTLVSQGETATVIPPRDGGRTFLPEGTTYAPASAFPDWATLGADGSITLTPGRDVAAGTTSLPVTVTYPDGSTDTATAVVTVGQADAPIYPITDVVQGFEVVTPAPAPAIPGAVYRLADGAPAGMTIDPSTGQITWTPDTDFPAGPLDVTVVAAIDGTETSILAPFVVAQSLASVYQPDYPPVTVAAGGTLYQPRPLDESGAELRPSTTFAPGEGVPEWVAVGPAGSLTFTPPADTAPGDYSMTVVVTYQDGSTEEIPVEYTVSATPTVRHEPVAVVADGASRTVAGPAEPGATYAPVGELPTWATVDPATGTVTIDPAGAAPGEYTIVVEETGPNGVVRTEIPVTVHPAVAYGLLAVEAGGTASATPAQPLPAGATVAAAADLPEWVTVNPDGTVTAQPGPTAPGETVTIPLVVTYADGTTAPTWVTIAVSAVQAPATYADQLTPFIPAVRGAESGPPVTGAPAVTAEGVDFPSGTTFAGVGLPDGVTVDPATGAVTMDPAVLAPGEHAVTIEVTYPDGSTDRVETTVTVDDAPVADPSDADTHTPFIPAVRGAESGPPVTGAPAVTAEGVDFPSGTTFAGVGLPDGVTVDPATGAVTMDPAVLAPGEHAVTIEVTYPDGSTDRVETTVTVDDAPVADPSDADTHTPFIPAVRGAESGPPVTGAPAVTAEGVDFPSGTTFAGVGLPDGVTVDPATGAVTVDPAVLAPGEHAVTIEVTYPDGSTDQVETTVTVDDAPVADPSDADTHTPFIPAVRGAESGPPVTGAPAVTAEGVDFPSGTTFAGVGLPDGVTVDPATGAVTVDPAVLAPGEHAVTIEVTYPDGSTDQVETTVTVDDAPVAAPSDADTHTPVVPPVRGVNGGDVVTGAPAVTAEGVDFPSGTTFAGVDLPDGVTVDPATGAVTVDPAVLAPGEHAVTIEVTYPDGSTDRLKRR</sequence>
<proteinExistence type="predicted"/>
<dbReference type="EMBL" id="LT629700">
    <property type="protein sequence ID" value="SDL85008.1"/>
    <property type="molecule type" value="Genomic_DNA"/>
</dbReference>
<organism evidence="4 5">
    <name type="scientific">Corynebacterium mycetoides</name>
    <dbReference type="NCBI Taxonomy" id="38302"/>
    <lineage>
        <taxon>Bacteria</taxon>
        <taxon>Bacillati</taxon>
        <taxon>Actinomycetota</taxon>
        <taxon>Actinomycetes</taxon>
        <taxon>Mycobacteriales</taxon>
        <taxon>Corynebacteriaceae</taxon>
        <taxon>Corynebacterium</taxon>
    </lineage>
</organism>
<feature type="compositionally biased region" description="Low complexity" evidence="1">
    <location>
        <begin position="390"/>
        <end position="419"/>
    </location>
</feature>